<sequence length="413" mass="46515">MTISRLTRFALPLFLIWGFAACENVVNPGFDPDDYEPIVAPDPVRTLDSMASGERVVLSEGSLTDVVLSWTPTERHGNTVYRYQVLIDTPEGDFSSPVETLFSDNSGLDTKLTLTHYQLNTIGKLAGYRSNSDGTLRWKVRAYCGLDEAMSSVEGYFIIFMMDGIDDIPGEDEPVYITGLGTEDGGDRNAAQQMLRQGDGIYQSFTQLKAGLPFMFVSTVDGKECRYYVNENGVLREMNDGEEHEMTVGESGIYRITMNMGDQTVTYETIGDVFLYNVSGNYRQDFSYLGYGRWGVKDYTARKQRESWAGTGETRHSFKMIIDGTECRWGNSGRDEGSPNLGTDGSYYNLHQLAPGTDSWDYSFRYNDELLQWGEEQNGVWYATVKTDVTLYFNAEYGAYTHRWTVSGAESQE</sequence>
<reference evidence="3" key="1">
    <citation type="submission" date="2020-10" db="EMBL/GenBank/DDBJ databases">
        <authorList>
            <person name="Gilroy R."/>
        </authorList>
    </citation>
    <scope>NUCLEOTIDE SEQUENCE</scope>
    <source>
        <strain evidence="3">D5-748</strain>
    </source>
</reference>
<dbReference type="Pfam" id="PF14292">
    <property type="entry name" value="SusE"/>
    <property type="match status" value="1"/>
</dbReference>
<accession>A0A9D9H827</accession>
<keyword evidence="1" id="KW-0732">Signal</keyword>
<gene>
    <name evidence="3" type="ORF">IAC23_02515</name>
</gene>
<evidence type="ECO:0000259" key="2">
    <source>
        <dbReference type="Pfam" id="PF14292"/>
    </source>
</evidence>
<dbReference type="AlphaFoldDB" id="A0A9D9H827"/>
<feature type="signal peptide" evidence="1">
    <location>
        <begin position="1"/>
        <end position="20"/>
    </location>
</feature>
<evidence type="ECO:0000256" key="1">
    <source>
        <dbReference type="SAM" id="SignalP"/>
    </source>
</evidence>
<dbReference type="PROSITE" id="PS51257">
    <property type="entry name" value="PROKAR_LIPOPROTEIN"/>
    <property type="match status" value="1"/>
</dbReference>
<organism evidence="3 4">
    <name type="scientific">Candidatus Cryptobacteroides merdavium</name>
    <dbReference type="NCBI Taxonomy" id="2840769"/>
    <lineage>
        <taxon>Bacteria</taxon>
        <taxon>Pseudomonadati</taxon>
        <taxon>Bacteroidota</taxon>
        <taxon>Bacteroidia</taxon>
        <taxon>Bacteroidales</taxon>
        <taxon>Candidatus Cryptobacteroides</taxon>
    </lineage>
</organism>
<evidence type="ECO:0000313" key="3">
    <source>
        <dbReference type="EMBL" id="MBO8444555.1"/>
    </source>
</evidence>
<feature type="chain" id="PRO_5038482357" evidence="1">
    <location>
        <begin position="21"/>
        <end position="413"/>
    </location>
</feature>
<name>A0A9D9H827_9BACT</name>
<evidence type="ECO:0000313" key="4">
    <source>
        <dbReference type="Proteomes" id="UP000823619"/>
    </source>
</evidence>
<protein>
    <submittedName>
        <fullName evidence="3">SusE domain-containing protein</fullName>
    </submittedName>
</protein>
<comment type="caution">
    <text evidence="3">The sequence shown here is derived from an EMBL/GenBank/DDBJ whole genome shotgun (WGS) entry which is preliminary data.</text>
</comment>
<dbReference type="EMBL" id="JADIMO010000029">
    <property type="protein sequence ID" value="MBO8444555.1"/>
    <property type="molecule type" value="Genomic_DNA"/>
</dbReference>
<dbReference type="Gene3D" id="2.60.40.3620">
    <property type="match status" value="1"/>
</dbReference>
<dbReference type="Proteomes" id="UP000823619">
    <property type="component" value="Unassembled WGS sequence"/>
</dbReference>
<proteinExistence type="predicted"/>
<feature type="domain" description="SusE outer membrane protein" evidence="2">
    <location>
        <begin position="33"/>
        <end position="141"/>
    </location>
</feature>
<reference evidence="3" key="2">
    <citation type="journal article" date="2021" name="PeerJ">
        <title>Extensive microbial diversity within the chicken gut microbiome revealed by metagenomics and culture.</title>
        <authorList>
            <person name="Gilroy R."/>
            <person name="Ravi A."/>
            <person name="Getino M."/>
            <person name="Pursley I."/>
            <person name="Horton D.L."/>
            <person name="Alikhan N.F."/>
            <person name="Baker D."/>
            <person name="Gharbi K."/>
            <person name="Hall N."/>
            <person name="Watson M."/>
            <person name="Adriaenssens E.M."/>
            <person name="Foster-Nyarko E."/>
            <person name="Jarju S."/>
            <person name="Secka A."/>
            <person name="Antonio M."/>
            <person name="Oren A."/>
            <person name="Chaudhuri R.R."/>
            <person name="La Ragione R."/>
            <person name="Hildebrand F."/>
            <person name="Pallen M.J."/>
        </authorList>
    </citation>
    <scope>NUCLEOTIDE SEQUENCE</scope>
    <source>
        <strain evidence="3">D5-748</strain>
    </source>
</reference>
<dbReference type="InterPro" id="IPR025970">
    <property type="entry name" value="SusE"/>
</dbReference>